<dbReference type="Proteomes" id="UP000027120">
    <property type="component" value="Unassembled WGS sequence"/>
</dbReference>
<dbReference type="PANTHER" id="PTHR34280:SF15">
    <property type="entry name" value="TRANSCRIPTION FACTOR"/>
    <property type="match status" value="1"/>
</dbReference>
<dbReference type="PaxDb" id="2711-XP_006484074.1"/>
<evidence type="ECO:0000313" key="2">
    <source>
        <dbReference type="EMBL" id="KDO81942.1"/>
    </source>
</evidence>
<protein>
    <submittedName>
        <fullName evidence="2">Uncharacterized protein</fullName>
    </submittedName>
</protein>
<feature type="region of interest" description="Disordered" evidence="1">
    <location>
        <begin position="86"/>
        <end position="225"/>
    </location>
</feature>
<dbReference type="STRING" id="2711.A0A067H2I9"/>
<organism evidence="2 3">
    <name type="scientific">Citrus sinensis</name>
    <name type="common">Sweet orange</name>
    <name type="synonym">Citrus aurantium var. sinensis</name>
    <dbReference type="NCBI Taxonomy" id="2711"/>
    <lineage>
        <taxon>Eukaryota</taxon>
        <taxon>Viridiplantae</taxon>
        <taxon>Streptophyta</taxon>
        <taxon>Embryophyta</taxon>
        <taxon>Tracheophyta</taxon>
        <taxon>Spermatophyta</taxon>
        <taxon>Magnoliopsida</taxon>
        <taxon>eudicotyledons</taxon>
        <taxon>Gunneridae</taxon>
        <taxon>Pentapetalae</taxon>
        <taxon>rosids</taxon>
        <taxon>malvids</taxon>
        <taxon>Sapindales</taxon>
        <taxon>Rutaceae</taxon>
        <taxon>Aurantioideae</taxon>
        <taxon>Citrus</taxon>
    </lineage>
</organism>
<evidence type="ECO:0000256" key="1">
    <source>
        <dbReference type="SAM" id="MobiDB-lite"/>
    </source>
</evidence>
<feature type="compositionally biased region" description="Polar residues" evidence="1">
    <location>
        <begin position="162"/>
        <end position="179"/>
    </location>
</feature>
<dbReference type="EMBL" id="KK784875">
    <property type="protein sequence ID" value="KDO81942.1"/>
    <property type="molecule type" value="Genomic_DNA"/>
</dbReference>
<proteinExistence type="predicted"/>
<accession>A0A067H2I9</accession>
<gene>
    <name evidence="2" type="ORF">CISIN_1g027315mg</name>
</gene>
<name>A0A067H2I9_CITSI</name>
<dbReference type="PANTHER" id="PTHR34280">
    <property type="entry name" value="OS01G0920100 PROTEIN"/>
    <property type="match status" value="1"/>
</dbReference>
<reference evidence="2 3" key="1">
    <citation type="submission" date="2014-04" db="EMBL/GenBank/DDBJ databases">
        <authorList>
            <consortium name="International Citrus Genome Consortium"/>
            <person name="Gmitter F."/>
            <person name="Chen C."/>
            <person name="Farmerie W."/>
            <person name="Harkins T."/>
            <person name="Desany B."/>
            <person name="Mohiuddin M."/>
            <person name="Kodira C."/>
            <person name="Borodovsky M."/>
            <person name="Lomsadze A."/>
            <person name="Burns P."/>
            <person name="Jenkins J."/>
            <person name="Prochnik S."/>
            <person name="Shu S."/>
            <person name="Chapman J."/>
            <person name="Pitluck S."/>
            <person name="Schmutz J."/>
            <person name="Rokhsar D."/>
        </authorList>
    </citation>
    <scope>NUCLEOTIDE SEQUENCE</scope>
</reference>
<dbReference type="eggNOG" id="ENOG502STN7">
    <property type="taxonomic scope" value="Eukaryota"/>
</dbReference>
<sequence length="225" mass="24819">MGNCVSSHKSTDMKLTVQIQSPIKENKTVKTDQHMAAGAGQSFLGHTSAMGQADSFRDLSNTEEAFLDSHPWLDSDCEDYFSVNGDLTPSHGSTPVHEKSFIEDPAPQPQLDKIPHTDSVPDSISKPSPTLFELFRESFGDNPANGNQNLHGHNEAIPTISPPKSTRNPFTRSSETTPYRVSHDRKENSIQSAQCCIPSFMRSRSFSERKKRLSSANTDGRKDVA</sequence>
<dbReference type="InterPro" id="IPR038947">
    <property type="entry name" value="At3g27210-like"/>
</dbReference>
<dbReference type="AlphaFoldDB" id="A0A067H2I9"/>
<evidence type="ECO:0000313" key="3">
    <source>
        <dbReference type="Proteomes" id="UP000027120"/>
    </source>
</evidence>
<keyword evidence="3" id="KW-1185">Reference proteome</keyword>